<organism evidence="3 4">
    <name type="scientific">Plasmodium falciparum (isolate Dd2)</name>
    <dbReference type="NCBI Taxonomy" id="57267"/>
    <lineage>
        <taxon>Eukaryota</taxon>
        <taxon>Sar</taxon>
        <taxon>Alveolata</taxon>
        <taxon>Apicomplexa</taxon>
        <taxon>Aconoidasida</taxon>
        <taxon>Haemosporida</taxon>
        <taxon>Plasmodiidae</taxon>
        <taxon>Plasmodium</taxon>
        <taxon>Plasmodium (Laverania)</taxon>
    </lineage>
</organism>
<dbReference type="Proteomes" id="UP000054282">
    <property type="component" value="Unassembled WGS sequence"/>
</dbReference>
<keyword evidence="2" id="KW-0472">Membrane</keyword>
<feature type="transmembrane region" description="Helical" evidence="2">
    <location>
        <begin position="364"/>
        <end position="384"/>
    </location>
</feature>
<dbReference type="KEGG" id="pfd:PFDG_04176"/>
<name>A0A0L7M876_PLAF4</name>
<evidence type="ECO:0000256" key="2">
    <source>
        <dbReference type="SAM" id="Phobius"/>
    </source>
</evidence>
<proteinExistence type="predicted"/>
<gene>
    <name evidence="3" type="ORF">PFDG_04176</name>
</gene>
<reference evidence="4" key="1">
    <citation type="submission" date="2006-09" db="EMBL/GenBank/DDBJ databases">
        <title>Annotation of Plasmodium falciparum Dd2.</title>
        <authorList>
            <consortium name="The Broad Institute Genome Sequencing Platform"/>
            <person name="Volkman S.K."/>
            <person name="Neafsey D.E."/>
            <person name="Dash A.P."/>
            <person name="Chitnis C.E."/>
            <person name="Hartl D.L."/>
            <person name="Young S.K."/>
            <person name="Zeng Q."/>
            <person name="Koehrsen M."/>
            <person name="Alvarado L."/>
            <person name="Berlin A."/>
            <person name="Borenstein D."/>
            <person name="Chapman S.B."/>
            <person name="Chen Z."/>
            <person name="Engels R."/>
            <person name="Freedman E."/>
            <person name="Gellesch M."/>
            <person name="Goldberg J."/>
            <person name="Griggs A."/>
            <person name="Gujja S."/>
            <person name="Heilman E.R."/>
            <person name="Heiman D.I."/>
            <person name="Howarth C."/>
            <person name="Jen D."/>
            <person name="Larson L."/>
            <person name="Mehta T."/>
            <person name="Neiman D."/>
            <person name="Park D."/>
            <person name="Pearson M."/>
            <person name="Roberts A."/>
            <person name="Saif S."/>
            <person name="Shea T."/>
            <person name="Shenoy N."/>
            <person name="Sisk P."/>
            <person name="Stolte C."/>
            <person name="Sykes S."/>
            <person name="Walk T."/>
            <person name="White J."/>
            <person name="Yandava C."/>
            <person name="Haas B."/>
            <person name="Henn M.R."/>
            <person name="Nusbaum C."/>
            <person name="Birren B."/>
        </authorList>
    </citation>
    <scope>NUCLEOTIDE SEQUENCE [LARGE SCALE GENOMIC DNA]</scope>
</reference>
<keyword evidence="2" id="KW-0812">Transmembrane</keyword>
<feature type="region of interest" description="Disordered" evidence="1">
    <location>
        <begin position="1"/>
        <end position="84"/>
    </location>
</feature>
<feature type="region of interest" description="Disordered" evidence="1">
    <location>
        <begin position="105"/>
        <end position="165"/>
    </location>
</feature>
<feature type="compositionally biased region" description="Basic and acidic residues" evidence="1">
    <location>
        <begin position="118"/>
        <end position="157"/>
    </location>
</feature>
<dbReference type="AlphaFoldDB" id="A0A0L7M876"/>
<sequence length="424" mass="47988">MTNKLDSQNAKNEKDIPNKLDSQNVKNEKDTPNKLVYENKQNTQNNKKVNTKKADIETNGKSNIETSQDKQLTTKNNDENKNTVKNSKFKDALLEVTKDIEHGISSDMLNKNQKGKQLKSESLKKNELENKNTKNMDGNKNDSKRDDYDGEFNKEYDSYSDTGSTTMEYDEYYNETYNSDEYDDNYVGNPMKLFTSDIMNNYGNIKSGLKHTTNKIAKTVLKELYYNNDDYYGNGNNYENGSYYGNGSYYDSDTYSNIDDSESGDDNPITVLASEIVDACGNIKGGALKVKDLITEGGPQLLDLTANVVGTKTKDGLNKVKDIVSKKCGIDVESDIDIETETNPLKWHQVVRNKYRKLHFGWKLFVNISPPAALAIIGTAVAITSSTYCAIPFALMAGILFFQVYRLTKKHYYNREKIVTKKIL</sequence>
<evidence type="ECO:0000256" key="1">
    <source>
        <dbReference type="SAM" id="MobiDB-lite"/>
    </source>
</evidence>
<keyword evidence="2" id="KW-1133">Transmembrane helix</keyword>
<reference evidence="4" key="2">
    <citation type="submission" date="2006-09" db="EMBL/GenBank/DDBJ databases">
        <title>The genome sequence of Plasmodium falciparum Dd2.</title>
        <authorList>
            <consortium name="The Broad Institute Genome Sequencing Platform"/>
            <person name="Birren B."/>
            <person name="Lander E."/>
            <person name="Galagan J."/>
            <person name="Nusbaum C."/>
            <person name="Devon K."/>
            <person name="Henn M."/>
            <person name="Jaffe D."/>
            <person name="Butler J."/>
            <person name="Alvarez P."/>
            <person name="Gnerre S."/>
            <person name="Grabherr M."/>
            <person name="Kleber M."/>
            <person name="Mauceli E."/>
            <person name="Brockman W."/>
            <person name="MacCallum I.A."/>
            <person name="Rounsley S."/>
            <person name="Young S."/>
            <person name="LaButti K."/>
            <person name="Pushparaj V."/>
            <person name="DeCaprio D."/>
            <person name="Crawford M."/>
            <person name="Koehrsen M."/>
            <person name="Engels R."/>
            <person name="Montgomery P."/>
            <person name="Pearson M."/>
            <person name="Howarth C."/>
            <person name="Larson L."/>
            <person name="Luoma S."/>
            <person name="White J."/>
            <person name="Kodira C."/>
            <person name="Zeng Q."/>
            <person name="O'Leary S."/>
            <person name="Yandava C."/>
            <person name="Alvarado L."/>
            <person name="Wirth D."/>
            <person name="Volkman S."/>
            <person name="Hartl D."/>
        </authorList>
    </citation>
    <scope>NUCLEOTIDE SEQUENCE [LARGE SCALE GENOMIC DNA]</scope>
</reference>
<protein>
    <submittedName>
        <fullName evidence="3">Uncharacterized protein</fullName>
    </submittedName>
</protein>
<accession>A0A0L7M876</accession>
<dbReference type="OMA" id="TSYCAIP"/>
<feature type="compositionally biased region" description="Low complexity" evidence="1">
    <location>
        <begin position="39"/>
        <end position="48"/>
    </location>
</feature>
<feature type="compositionally biased region" description="Polar residues" evidence="1">
    <location>
        <begin position="59"/>
        <end position="75"/>
    </location>
</feature>
<dbReference type="EMBL" id="GG701901">
    <property type="protein sequence ID" value="KOB89079.1"/>
    <property type="molecule type" value="Genomic_DNA"/>
</dbReference>
<feature type="transmembrane region" description="Helical" evidence="2">
    <location>
        <begin position="390"/>
        <end position="408"/>
    </location>
</feature>
<evidence type="ECO:0000313" key="4">
    <source>
        <dbReference type="Proteomes" id="UP000054282"/>
    </source>
</evidence>
<evidence type="ECO:0000313" key="3">
    <source>
        <dbReference type="EMBL" id="KOB89079.1"/>
    </source>
</evidence>
<feature type="compositionally biased region" description="Polar residues" evidence="1">
    <location>
        <begin position="1"/>
        <end position="10"/>
    </location>
</feature>